<evidence type="ECO:0000313" key="3">
    <source>
        <dbReference type="Proteomes" id="UP000268162"/>
    </source>
</evidence>
<proteinExistence type="predicted"/>
<dbReference type="Proteomes" id="UP000268162">
    <property type="component" value="Unassembled WGS sequence"/>
</dbReference>
<sequence>MPISSLLNKPDPTFEVDEFNGPYPVSHTGGPVIPSSPPPPPAAAPLLLTWPFHYSPPLGKDKCSHPTVGRTSNQVSMYRTLRPKPSSSVRSYSFFNPAIGSNALSRPPPPPPGQTRYRPLLPAHLISGHTKEKLLDNQRKGKFDLTVYYVTIGNLVNSNGGPGGKNTIDEWPASPNGCNTVPLRYYGYSKMKDMGAELLLSLHILVYKVLTWGCC</sequence>
<evidence type="ECO:0000313" key="2">
    <source>
        <dbReference type="EMBL" id="RKP40285.1"/>
    </source>
</evidence>
<protein>
    <submittedName>
        <fullName evidence="2">Uncharacterized protein</fullName>
    </submittedName>
</protein>
<evidence type="ECO:0000256" key="1">
    <source>
        <dbReference type="SAM" id="MobiDB-lite"/>
    </source>
</evidence>
<reference evidence="3" key="1">
    <citation type="journal article" date="2018" name="Nat. Microbiol.">
        <title>Leveraging single-cell genomics to expand the fungal tree of life.</title>
        <authorList>
            <person name="Ahrendt S.R."/>
            <person name="Quandt C.A."/>
            <person name="Ciobanu D."/>
            <person name="Clum A."/>
            <person name="Salamov A."/>
            <person name="Andreopoulos B."/>
            <person name="Cheng J.F."/>
            <person name="Woyke T."/>
            <person name="Pelin A."/>
            <person name="Henrissat B."/>
            <person name="Reynolds N.K."/>
            <person name="Benny G.L."/>
            <person name="Smith M.E."/>
            <person name="James T.Y."/>
            <person name="Grigoriev I.V."/>
        </authorList>
    </citation>
    <scope>NUCLEOTIDE SEQUENCE [LARGE SCALE GENOMIC DNA]</scope>
    <source>
        <strain evidence="3">RSA 468</strain>
    </source>
</reference>
<dbReference type="EMBL" id="ML002215">
    <property type="protein sequence ID" value="RKP40285.1"/>
    <property type="molecule type" value="Genomic_DNA"/>
</dbReference>
<gene>
    <name evidence="2" type="ORF">BJ085DRAFT_29786</name>
</gene>
<accession>A0A4Q0A2F1</accession>
<feature type="region of interest" description="Disordered" evidence="1">
    <location>
        <begin position="1"/>
        <end position="39"/>
    </location>
</feature>
<name>A0A4Q0A2F1_9FUNG</name>
<dbReference type="AlphaFoldDB" id="A0A4Q0A2F1"/>
<keyword evidence="3" id="KW-1185">Reference proteome</keyword>
<organism evidence="2 3">
    <name type="scientific">Dimargaris cristalligena</name>
    <dbReference type="NCBI Taxonomy" id="215637"/>
    <lineage>
        <taxon>Eukaryota</taxon>
        <taxon>Fungi</taxon>
        <taxon>Fungi incertae sedis</taxon>
        <taxon>Zoopagomycota</taxon>
        <taxon>Kickxellomycotina</taxon>
        <taxon>Dimargaritomycetes</taxon>
        <taxon>Dimargaritales</taxon>
        <taxon>Dimargaritaceae</taxon>
        <taxon>Dimargaris</taxon>
    </lineage>
</organism>